<protein>
    <recommendedName>
        <fullName evidence="13 14">mRNA cap guanine-N(7) methyltransferase</fullName>
        <ecNumber evidence="2 14">2.1.1.56</ecNumber>
    </recommendedName>
    <alternativeName>
        <fullName evidence="10 14">mRNA (guanine-N(7))-methyltransferase</fullName>
    </alternativeName>
    <alternativeName>
        <fullName evidence="11 14">mRNA cap methyltransferase</fullName>
    </alternativeName>
</protein>
<comment type="subcellular location">
    <subcellularLocation>
        <location evidence="1 14">Nucleus</location>
    </subcellularLocation>
</comment>
<evidence type="ECO:0000256" key="3">
    <source>
        <dbReference type="ARBA" id="ARBA00022603"/>
    </source>
</evidence>
<dbReference type="EMBL" id="BLAL01000189">
    <property type="protein sequence ID" value="GES89545.1"/>
    <property type="molecule type" value="Genomic_DNA"/>
</dbReference>
<feature type="site" description="mRNA cap binding" evidence="16">
    <location>
        <position position="344"/>
    </location>
</feature>
<evidence type="ECO:0000256" key="8">
    <source>
        <dbReference type="ARBA" id="ARBA00023042"/>
    </source>
</evidence>
<feature type="site" description="mRNA cap binding" evidence="16">
    <location>
        <position position="118"/>
    </location>
</feature>
<sequence>MQRQPNVIVIISIWMANYQRERLPKRKYENYDEDSSSSTQQIRHERHAIPNKSLKSSKDATPSRFVADHYNSKVEVGVERRRESTIIFLRSFNNWIKSVLIGKYVTRDGHALDMGCGKGGDLLKWNKANIKSLVGLDIAEVSIEDARKRWSDMKGRRFDAMFNVMDCFSSNISDVIPRDTVFDIVSMQFCLHYSFETEEKARITLNNVTSNLKSGGIFIGTVPDANWIVKKLKSLPKDQLKFENSIYSIRFEQKDNYPPFGHKYWFYLKDAINDCPEYLVHFPTFQKLASQYGLELVYKKRFHDLYNEVKEEPHYRELLYSMRVIDKRNEEEMSDDEWEATGMYIGFAFRKK</sequence>
<dbReference type="EC" id="2.1.1.56" evidence="2 14"/>
<dbReference type="GO" id="GO:0003723">
    <property type="term" value="F:RNA binding"/>
    <property type="evidence" value="ECO:0007669"/>
    <property type="project" value="UniProtKB-KW"/>
</dbReference>
<reference evidence="19" key="1">
    <citation type="submission" date="2019-10" db="EMBL/GenBank/DDBJ databases">
        <title>Conservation and host-specific expression of non-tandemly repeated heterogenous ribosome RNA gene in arbuscular mycorrhizal fungi.</title>
        <authorList>
            <person name="Maeda T."/>
            <person name="Kobayashi Y."/>
            <person name="Nakagawa T."/>
            <person name="Ezawa T."/>
            <person name="Yamaguchi K."/>
            <person name="Bino T."/>
            <person name="Nishimoto Y."/>
            <person name="Shigenobu S."/>
            <person name="Kawaguchi M."/>
        </authorList>
    </citation>
    <scope>NUCLEOTIDE SEQUENCE</scope>
    <source>
        <strain evidence="19">HR1</strain>
    </source>
</reference>
<feature type="binding site" evidence="15">
    <location>
        <position position="115"/>
    </location>
    <ligand>
        <name>S-adenosyl-L-methionine</name>
        <dbReference type="ChEBI" id="CHEBI:59789"/>
    </ligand>
</feature>
<feature type="site" description="mRNA cap binding" evidence="16">
    <location>
        <position position="124"/>
    </location>
</feature>
<evidence type="ECO:0000313" key="19">
    <source>
        <dbReference type="EMBL" id="GES89545.1"/>
    </source>
</evidence>
<keyword evidence="8 14" id="KW-0506">mRNA capping</keyword>
<evidence type="ECO:0000256" key="4">
    <source>
        <dbReference type="ARBA" id="ARBA00022664"/>
    </source>
</evidence>
<proteinExistence type="inferred from homology"/>
<evidence type="ECO:0000256" key="6">
    <source>
        <dbReference type="ARBA" id="ARBA00022691"/>
    </source>
</evidence>
<feature type="binding site" evidence="15">
    <location>
        <position position="97"/>
    </location>
    <ligand>
        <name>S-adenosyl-L-methionine</name>
        <dbReference type="ChEBI" id="CHEBI:59789"/>
    </ligand>
</feature>
<dbReference type="PANTHER" id="PTHR12189">
    <property type="entry name" value="MRNA GUANINE-7- METHYLTRANSFERASE"/>
    <property type="match status" value="1"/>
</dbReference>
<feature type="site" description="mRNA cap binding" evidence="16">
    <location>
        <position position="149"/>
    </location>
</feature>
<feature type="binding site" evidence="15">
    <location>
        <position position="137"/>
    </location>
    <ligand>
        <name>S-adenosyl-L-methionine</name>
        <dbReference type="ChEBI" id="CHEBI:59789"/>
    </ligand>
</feature>
<evidence type="ECO:0000256" key="13">
    <source>
        <dbReference type="ARBA" id="ARBA00049739"/>
    </source>
</evidence>
<evidence type="ECO:0000256" key="5">
    <source>
        <dbReference type="ARBA" id="ARBA00022679"/>
    </source>
</evidence>
<keyword evidence="3 14" id="KW-0489">Methyltransferase</keyword>
<accession>A0A8H3LNV3</accession>
<dbReference type="SUPFAM" id="SSF53335">
    <property type="entry name" value="S-adenosyl-L-methionine-dependent methyltransferases"/>
    <property type="match status" value="1"/>
</dbReference>
<dbReference type="PANTHER" id="PTHR12189:SF2">
    <property type="entry name" value="MRNA CAP GUANINE-N7 METHYLTRANSFERASE"/>
    <property type="match status" value="1"/>
</dbReference>
<dbReference type="Gene3D" id="3.40.50.150">
    <property type="entry name" value="Vaccinia Virus protein VP39"/>
    <property type="match status" value="1"/>
</dbReference>
<evidence type="ECO:0000256" key="1">
    <source>
        <dbReference type="ARBA" id="ARBA00004123"/>
    </source>
</evidence>
<evidence type="ECO:0000256" key="16">
    <source>
        <dbReference type="PIRSR" id="PIRSR028762-2"/>
    </source>
</evidence>
<dbReference type="PROSITE" id="PS51562">
    <property type="entry name" value="RNA_CAP0_MT"/>
    <property type="match status" value="1"/>
</dbReference>
<comment type="similarity">
    <text evidence="14">Belongs to the class I-like SAM-binding methyltransferase superfamily. mRNA cap 0 methyltransferase family.</text>
</comment>
<comment type="caution">
    <text evidence="19">The sequence shown here is derived from an EMBL/GenBank/DDBJ whole genome shotgun (WGS) entry which is preliminary data.</text>
</comment>
<keyword evidence="4 14" id="KW-0507">mRNA processing</keyword>
<dbReference type="Proteomes" id="UP000615446">
    <property type="component" value="Unassembled WGS sequence"/>
</dbReference>
<feature type="region of interest" description="Disordered" evidence="17">
    <location>
        <begin position="29"/>
        <end position="60"/>
    </location>
</feature>
<dbReference type="InterPro" id="IPR016899">
    <property type="entry name" value="mRNA_G-N7_MeTrfase_euk"/>
</dbReference>
<evidence type="ECO:0000256" key="2">
    <source>
        <dbReference type="ARBA" id="ARBA00011926"/>
    </source>
</evidence>
<feature type="binding site" evidence="15">
    <location>
        <position position="166"/>
    </location>
    <ligand>
        <name>S-adenosyl-L-methionine</name>
        <dbReference type="ChEBI" id="CHEBI:59789"/>
    </ligand>
</feature>
<feature type="site" description="mRNA cap binding" evidence="16">
    <location>
        <position position="192"/>
    </location>
</feature>
<gene>
    <name evidence="19" type="ORF">RCL2_001643900</name>
</gene>
<feature type="site" description="mRNA cap binding" evidence="16">
    <location>
        <position position="277"/>
    </location>
</feature>
<feature type="binding site" evidence="16">
    <location>
        <begin position="93"/>
        <end position="94"/>
    </location>
    <ligand>
        <name>mRNA</name>
        <dbReference type="ChEBI" id="CHEBI:33699"/>
    </ligand>
</feature>
<name>A0A8H3LNV3_9GLOM</name>
<dbReference type="InterPro" id="IPR004971">
    <property type="entry name" value="mRNA_G-N7_MeTrfase_dom"/>
</dbReference>
<dbReference type="OrthoDB" id="10248867at2759"/>
<evidence type="ECO:0000256" key="14">
    <source>
        <dbReference type="PIRNR" id="PIRNR028762"/>
    </source>
</evidence>
<dbReference type="InterPro" id="IPR029063">
    <property type="entry name" value="SAM-dependent_MTases_sf"/>
</dbReference>
<evidence type="ECO:0000259" key="18">
    <source>
        <dbReference type="PROSITE" id="PS51562"/>
    </source>
</evidence>
<feature type="domain" description="MRNA cap 0 methyltransferase" evidence="18">
    <location>
        <begin position="84"/>
        <end position="352"/>
    </location>
</feature>
<evidence type="ECO:0000256" key="7">
    <source>
        <dbReference type="ARBA" id="ARBA00022884"/>
    </source>
</evidence>
<evidence type="ECO:0000256" key="12">
    <source>
        <dbReference type="ARBA" id="ARBA00044712"/>
    </source>
</evidence>
<dbReference type="AlphaFoldDB" id="A0A8H3LNV3"/>
<keyword evidence="5 14" id="KW-0808">Transferase</keyword>
<feature type="binding site" evidence="15">
    <location>
        <position position="193"/>
    </location>
    <ligand>
        <name>S-adenosyl-L-methionine</name>
        <dbReference type="ChEBI" id="CHEBI:59789"/>
    </ligand>
</feature>
<evidence type="ECO:0000256" key="9">
    <source>
        <dbReference type="ARBA" id="ARBA00023242"/>
    </source>
</evidence>
<comment type="catalytic activity">
    <reaction evidence="12">
        <text>a 5'-end (5'-triphosphoguanosine)-ribonucleoside in mRNA + S-adenosyl-L-methionine = a 5'-end (N(7)-methyl 5'-triphosphoguanosine)-ribonucleoside in mRNA + S-adenosyl-L-homocysteine</text>
        <dbReference type="Rhea" id="RHEA:67008"/>
        <dbReference type="Rhea" id="RHEA-COMP:17166"/>
        <dbReference type="Rhea" id="RHEA-COMP:17167"/>
        <dbReference type="ChEBI" id="CHEBI:57856"/>
        <dbReference type="ChEBI" id="CHEBI:59789"/>
        <dbReference type="ChEBI" id="CHEBI:156461"/>
        <dbReference type="ChEBI" id="CHEBI:167617"/>
        <dbReference type="EC" id="2.1.1.56"/>
    </reaction>
</comment>
<evidence type="ECO:0000256" key="15">
    <source>
        <dbReference type="PIRSR" id="PIRSR028762-1"/>
    </source>
</evidence>
<feature type="binding site" evidence="15">
    <location>
        <position position="188"/>
    </location>
    <ligand>
        <name>S-adenosyl-L-methionine</name>
        <dbReference type="ChEBI" id="CHEBI:59789"/>
    </ligand>
</feature>
<keyword evidence="6 14" id="KW-0949">S-adenosyl-L-methionine</keyword>
<dbReference type="InterPro" id="IPR039753">
    <property type="entry name" value="RG7MT1"/>
</dbReference>
<evidence type="ECO:0000256" key="10">
    <source>
        <dbReference type="ARBA" id="ARBA00032772"/>
    </source>
</evidence>
<dbReference type="GO" id="GO:0005634">
    <property type="term" value="C:nucleus"/>
    <property type="evidence" value="ECO:0007669"/>
    <property type="project" value="UniProtKB-SubCell"/>
</dbReference>
<evidence type="ECO:0000256" key="11">
    <source>
        <dbReference type="ARBA" id="ARBA00033387"/>
    </source>
</evidence>
<dbReference type="GO" id="GO:0004482">
    <property type="term" value="F:mRNA 5'-cap (guanine-N7-)-methyltransferase activity"/>
    <property type="evidence" value="ECO:0007669"/>
    <property type="project" value="UniProtKB-EC"/>
</dbReference>
<evidence type="ECO:0000313" key="20">
    <source>
        <dbReference type="Proteomes" id="UP000615446"/>
    </source>
</evidence>
<keyword evidence="9 14" id="KW-0539">Nucleus</keyword>
<evidence type="ECO:0000256" key="17">
    <source>
        <dbReference type="SAM" id="MobiDB-lite"/>
    </source>
</evidence>
<keyword evidence="7 14" id="KW-0694">RNA-binding</keyword>
<dbReference type="CDD" id="cd02440">
    <property type="entry name" value="AdoMet_MTases"/>
    <property type="match status" value="1"/>
</dbReference>
<organism evidence="19 20">
    <name type="scientific">Rhizophagus clarus</name>
    <dbReference type="NCBI Taxonomy" id="94130"/>
    <lineage>
        <taxon>Eukaryota</taxon>
        <taxon>Fungi</taxon>
        <taxon>Fungi incertae sedis</taxon>
        <taxon>Mucoromycota</taxon>
        <taxon>Glomeromycotina</taxon>
        <taxon>Glomeromycetes</taxon>
        <taxon>Glomerales</taxon>
        <taxon>Glomeraceae</taxon>
        <taxon>Rhizophagus</taxon>
    </lineage>
</organism>
<dbReference type="Pfam" id="PF03291">
    <property type="entry name" value="mRNA_G-N7_MeTrfase"/>
    <property type="match status" value="1"/>
</dbReference>
<dbReference type="PIRSF" id="PIRSF028762">
    <property type="entry name" value="ABD1"/>
    <property type="match status" value="1"/>
</dbReference>